<name>A0AAV1AYG0_VICFA</name>
<sequence length="114" mass="13630">MANSNIQRSSKNLLPYNKDHLVRIFPIRSSGCRGLAHSCHHYSGTTRRGRSRERESVLLLLEYLYESLPSFFNIQYNSQCFSFLFTLLYHLIIQDTSNKHFTYKYEHSYVRQWC</sequence>
<evidence type="ECO:0000313" key="1">
    <source>
        <dbReference type="EMBL" id="CAI8615202.1"/>
    </source>
</evidence>
<proteinExistence type="predicted"/>
<evidence type="ECO:0000313" key="2">
    <source>
        <dbReference type="Proteomes" id="UP001157006"/>
    </source>
</evidence>
<keyword evidence="2" id="KW-1185">Reference proteome</keyword>
<dbReference type="EMBL" id="OX451740">
    <property type="protein sequence ID" value="CAI8615202.1"/>
    <property type="molecule type" value="Genomic_DNA"/>
</dbReference>
<gene>
    <name evidence="1" type="ORF">VFH_V167320</name>
</gene>
<organism evidence="1 2">
    <name type="scientific">Vicia faba</name>
    <name type="common">Broad bean</name>
    <name type="synonym">Faba vulgaris</name>
    <dbReference type="NCBI Taxonomy" id="3906"/>
    <lineage>
        <taxon>Eukaryota</taxon>
        <taxon>Viridiplantae</taxon>
        <taxon>Streptophyta</taxon>
        <taxon>Embryophyta</taxon>
        <taxon>Tracheophyta</taxon>
        <taxon>Spermatophyta</taxon>
        <taxon>Magnoliopsida</taxon>
        <taxon>eudicotyledons</taxon>
        <taxon>Gunneridae</taxon>
        <taxon>Pentapetalae</taxon>
        <taxon>rosids</taxon>
        <taxon>fabids</taxon>
        <taxon>Fabales</taxon>
        <taxon>Fabaceae</taxon>
        <taxon>Papilionoideae</taxon>
        <taxon>50 kb inversion clade</taxon>
        <taxon>NPAAA clade</taxon>
        <taxon>Hologalegina</taxon>
        <taxon>IRL clade</taxon>
        <taxon>Fabeae</taxon>
        <taxon>Vicia</taxon>
    </lineage>
</organism>
<reference evidence="1 2" key="1">
    <citation type="submission" date="2023-01" db="EMBL/GenBank/DDBJ databases">
        <authorList>
            <person name="Kreplak J."/>
        </authorList>
    </citation>
    <scope>NUCLEOTIDE SEQUENCE [LARGE SCALE GENOMIC DNA]</scope>
</reference>
<dbReference type="Proteomes" id="UP001157006">
    <property type="component" value="Chromosome 5"/>
</dbReference>
<dbReference type="AlphaFoldDB" id="A0AAV1AYG0"/>
<accession>A0AAV1AYG0</accession>
<protein>
    <submittedName>
        <fullName evidence="1">Uncharacterized protein</fullName>
    </submittedName>
</protein>